<dbReference type="PANTHER" id="PTHR34220">
    <property type="entry name" value="SENSOR HISTIDINE KINASE YPDA"/>
    <property type="match status" value="1"/>
</dbReference>
<dbReference type="SUPFAM" id="SSF55874">
    <property type="entry name" value="ATPase domain of HSP90 chaperone/DNA topoisomerase II/histidine kinase"/>
    <property type="match status" value="1"/>
</dbReference>
<gene>
    <name evidence="9" type="ORF">WMW72_08650</name>
</gene>
<dbReference type="InterPro" id="IPR010559">
    <property type="entry name" value="Sig_transdc_His_kin_internal"/>
</dbReference>
<organism evidence="9 10">
    <name type="scientific">Paenibacillus filicis</name>
    <dbReference type="NCBI Taxonomy" id="669464"/>
    <lineage>
        <taxon>Bacteria</taxon>
        <taxon>Bacillati</taxon>
        <taxon>Bacillota</taxon>
        <taxon>Bacilli</taxon>
        <taxon>Bacillales</taxon>
        <taxon>Paenibacillaceae</taxon>
        <taxon>Paenibacillus</taxon>
    </lineage>
</organism>
<comment type="caution">
    <text evidence="9">The sequence shown here is derived from an EMBL/GenBank/DDBJ whole genome shotgun (WGS) entry which is preliminary data.</text>
</comment>
<name>A0ABU9DGH1_9BACL</name>
<evidence type="ECO:0000256" key="7">
    <source>
        <dbReference type="SAM" id="Phobius"/>
    </source>
</evidence>
<comment type="subcellular location">
    <subcellularLocation>
        <location evidence="1">Cell membrane</location>
        <topology evidence="1">Multi-pass membrane protein</topology>
    </subcellularLocation>
</comment>
<dbReference type="Pfam" id="PF06580">
    <property type="entry name" value="His_kinase"/>
    <property type="match status" value="1"/>
</dbReference>
<protein>
    <submittedName>
        <fullName evidence="9">Sensor histidine kinase</fullName>
        <ecNumber evidence="9">2.7.13.3</ecNumber>
    </submittedName>
</protein>
<dbReference type="Pfam" id="PF02518">
    <property type="entry name" value="HATPase_c"/>
    <property type="match status" value="1"/>
</dbReference>
<keyword evidence="7" id="KW-0812">Transmembrane</keyword>
<keyword evidence="5 9" id="KW-0418">Kinase</keyword>
<evidence type="ECO:0000256" key="5">
    <source>
        <dbReference type="ARBA" id="ARBA00022777"/>
    </source>
</evidence>
<sequence>MKLKLRHKLVLFVIIGAVAISFIGLLYVGRIQTLYERLVYEEASDKLYLYSERMEEKLNEIDKFTLTVVSDPDIQQTLKQIKKDQGTLEYLNAVSSLKQKLLMYPFHDYAIKSVVIVDTNGHEYLAGSLADAPVPAHNEELLRLAASKAGASLWIGGKEPVTFLSVRQIRAVQNMDLQPLGTMIIRVDADQIVSRKDKKRTRYESTLLIQDGDKPVYADKGETLAVELPEGFRSGQEPYRMMSVNNRRYLATYSTLDYTGWTFIHLVPYDSLFDTAVFMRRLLLVLYGCIFAVLIWFGVLFSGNITRSLEDLARRMMRVEKGDFSSIRVETVRNPDEIGLLRLNFSRMAERLDVLIKENYMKQLHLKESQYETLKAKLNPHFLYNTLDSINWLARRNGQTAISGMVKALGDMLRSTISRKEMVTVREELAHLNNYLFIQKFRFEERLRYDIEISRELHSLYLPSMILQPIVENCMKYGIDETTGRCEISISGERFGDRLDLWITDRGPGMDADYLSEAAGQPELGAGGTAGKTEGTSGGFGLRSIHERIHLLYGQDYGISIHQGLDQGTIIRISLPVMTESGAAG</sequence>
<evidence type="ECO:0000256" key="3">
    <source>
        <dbReference type="ARBA" id="ARBA00022553"/>
    </source>
</evidence>
<evidence type="ECO:0000256" key="1">
    <source>
        <dbReference type="ARBA" id="ARBA00004651"/>
    </source>
</evidence>
<keyword evidence="2" id="KW-1003">Cell membrane</keyword>
<keyword evidence="10" id="KW-1185">Reference proteome</keyword>
<evidence type="ECO:0000313" key="10">
    <source>
        <dbReference type="Proteomes" id="UP001469365"/>
    </source>
</evidence>
<dbReference type="InterPro" id="IPR050640">
    <property type="entry name" value="Bact_2-comp_sensor_kinase"/>
</dbReference>
<dbReference type="EMBL" id="JBBPCC010000004">
    <property type="protein sequence ID" value="MEK8127967.1"/>
    <property type="molecule type" value="Genomic_DNA"/>
</dbReference>
<keyword evidence="3" id="KW-0597">Phosphoprotein</keyword>
<feature type="domain" description="HAMP" evidence="8">
    <location>
        <begin position="303"/>
        <end position="357"/>
    </location>
</feature>
<dbReference type="Gene3D" id="6.10.340.10">
    <property type="match status" value="1"/>
</dbReference>
<reference evidence="9 10" key="1">
    <citation type="submission" date="2024-04" db="EMBL/GenBank/DDBJ databases">
        <title>draft genome sequnece of Paenibacillus filicis.</title>
        <authorList>
            <person name="Kim D.-U."/>
        </authorList>
    </citation>
    <scope>NUCLEOTIDE SEQUENCE [LARGE SCALE GENOMIC DNA]</scope>
    <source>
        <strain evidence="9 10">KACC14197</strain>
    </source>
</reference>
<keyword evidence="4 9" id="KW-0808">Transferase</keyword>
<dbReference type="InterPro" id="IPR036890">
    <property type="entry name" value="HATPase_C_sf"/>
</dbReference>
<dbReference type="SMART" id="SM00304">
    <property type="entry name" value="HAMP"/>
    <property type="match status" value="1"/>
</dbReference>
<dbReference type="EC" id="2.7.13.3" evidence="9"/>
<dbReference type="Proteomes" id="UP001469365">
    <property type="component" value="Unassembled WGS sequence"/>
</dbReference>
<proteinExistence type="predicted"/>
<dbReference type="RefSeq" id="WP_341415031.1">
    <property type="nucleotide sequence ID" value="NZ_JBBPCC010000004.1"/>
</dbReference>
<keyword evidence="7" id="KW-1133">Transmembrane helix</keyword>
<dbReference type="CDD" id="cd06225">
    <property type="entry name" value="HAMP"/>
    <property type="match status" value="1"/>
</dbReference>
<evidence type="ECO:0000256" key="6">
    <source>
        <dbReference type="ARBA" id="ARBA00023136"/>
    </source>
</evidence>
<dbReference type="InterPro" id="IPR003594">
    <property type="entry name" value="HATPase_dom"/>
</dbReference>
<feature type="transmembrane region" description="Helical" evidence="7">
    <location>
        <begin position="282"/>
        <end position="306"/>
    </location>
</feature>
<dbReference type="PROSITE" id="PS50885">
    <property type="entry name" value="HAMP"/>
    <property type="match status" value="1"/>
</dbReference>
<dbReference type="Gene3D" id="3.30.565.10">
    <property type="entry name" value="Histidine kinase-like ATPase, C-terminal domain"/>
    <property type="match status" value="1"/>
</dbReference>
<evidence type="ECO:0000256" key="2">
    <source>
        <dbReference type="ARBA" id="ARBA00022475"/>
    </source>
</evidence>
<dbReference type="PANTHER" id="PTHR34220:SF7">
    <property type="entry name" value="SENSOR HISTIDINE KINASE YPDA"/>
    <property type="match status" value="1"/>
</dbReference>
<evidence type="ECO:0000259" key="8">
    <source>
        <dbReference type="PROSITE" id="PS50885"/>
    </source>
</evidence>
<evidence type="ECO:0000313" key="9">
    <source>
        <dbReference type="EMBL" id="MEK8127967.1"/>
    </source>
</evidence>
<dbReference type="GO" id="GO:0004673">
    <property type="term" value="F:protein histidine kinase activity"/>
    <property type="evidence" value="ECO:0007669"/>
    <property type="project" value="UniProtKB-EC"/>
</dbReference>
<dbReference type="InterPro" id="IPR003660">
    <property type="entry name" value="HAMP_dom"/>
</dbReference>
<keyword evidence="6 7" id="KW-0472">Membrane</keyword>
<dbReference type="Pfam" id="PF00672">
    <property type="entry name" value="HAMP"/>
    <property type="match status" value="1"/>
</dbReference>
<evidence type="ECO:0000256" key="4">
    <source>
        <dbReference type="ARBA" id="ARBA00022679"/>
    </source>
</evidence>
<dbReference type="SUPFAM" id="SSF158472">
    <property type="entry name" value="HAMP domain-like"/>
    <property type="match status" value="1"/>
</dbReference>
<feature type="transmembrane region" description="Helical" evidence="7">
    <location>
        <begin position="9"/>
        <end position="28"/>
    </location>
</feature>
<accession>A0ABU9DGH1</accession>